<evidence type="ECO:0000313" key="1">
    <source>
        <dbReference type="EMBL" id="EYC45660.1"/>
    </source>
</evidence>
<keyword evidence="2" id="KW-1185">Reference proteome</keyword>
<dbReference type="Proteomes" id="UP000024635">
    <property type="component" value="Unassembled WGS sequence"/>
</dbReference>
<name>A0A016X171_9BILA</name>
<dbReference type="EMBL" id="JARK01000020">
    <property type="protein sequence ID" value="EYC45660.1"/>
    <property type="molecule type" value="Genomic_DNA"/>
</dbReference>
<organism evidence="1 2">
    <name type="scientific">Ancylostoma ceylanicum</name>
    <dbReference type="NCBI Taxonomy" id="53326"/>
    <lineage>
        <taxon>Eukaryota</taxon>
        <taxon>Metazoa</taxon>
        <taxon>Ecdysozoa</taxon>
        <taxon>Nematoda</taxon>
        <taxon>Chromadorea</taxon>
        <taxon>Rhabditida</taxon>
        <taxon>Rhabditina</taxon>
        <taxon>Rhabditomorpha</taxon>
        <taxon>Strongyloidea</taxon>
        <taxon>Ancylostomatidae</taxon>
        <taxon>Ancylostomatinae</taxon>
        <taxon>Ancylostoma</taxon>
    </lineage>
</organism>
<reference evidence="2" key="1">
    <citation type="journal article" date="2015" name="Nat. Genet.">
        <title>The genome and transcriptome of the zoonotic hookworm Ancylostoma ceylanicum identify infection-specific gene families.</title>
        <authorList>
            <person name="Schwarz E.M."/>
            <person name="Hu Y."/>
            <person name="Antoshechkin I."/>
            <person name="Miller M.M."/>
            <person name="Sternberg P.W."/>
            <person name="Aroian R.V."/>
        </authorList>
    </citation>
    <scope>NUCLEOTIDE SEQUENCE</scope>
    <source>
        <strain evidence="2">HY135</strain>
    </source>
</reference>
<dbReference type="STRING" id="53326.A0A016X171"/>
<protein>
    <submittedName>
        <fullName evidence="1">Uncharacterized protein</fullName>
    </submittedName>
</protein>
<dbReference type="OrthoDB" id="341511at2759"/>
<proteinExistence type="predicted"/>
<accession>A0A016X171</accession>
<gene>
    <name evidence="1" type="primary">Acey_s0420.g1135</name>
    <name evidence="1" type="ORF">Y032_0420g1135</name>
</gene>
<comment type="caution">
    <text evidence="1">The sequence shown here is derived from an EMBL/GenBank/DDBJ whole genome shotgun (WGS) entry which is preliminary data.</text>
</comment>
<evidence type="ECO:0000313" key="2">
    <source>
        <dbReference type="Proteomes" id="UP000024635"/>
    </source>
</evidence>
<sequence length="90" mass="10352">MVMDSEELVKFFADMHINVKTDWLRVAIDFVKLRCQENKAINLRHALLEQFLYSNLADSYEPQAKVPVVATKAVIVKKMLFQVGYASSFV</sequence>
<dbReference type="AlphaFoldDB" id="A0A016X171"/>